<evidence type="ECO:0000313" key="3">
    <source>
        <dbReference type="Proteomes" id="UP000199585"/>
    </source>
</evidence>
<feature type="compositionally biased region" description="Basic and acidic residues" evidence="1">
    <location>
        <begin position="81"/>
        <end position="91"/>
    </location>
</feature>
<dbReference type="AlphaFoldDB" id="A0A1H7YV43"/>
<feature type="region of interest" description="Disordered" evidence="1">
    <location>
        <begin position="1"/>
        <end position="31"/>
    </location>
</feature>
<dbReference type="Proteomes" id="UP000199585">
    <property type="component" value="Unassembled WGS sequence"/>
</dbReference>
<dbReference type="STRING" id="245187.SAMN04488003_101321"/>
<organism evidence="2 3">
    <name type="scientific">Loktanella fryxellensis</name>
    <dbReference type="NCBI Taxonomy" id="245187"/>
    <lineage>
        <taxon>Bacteria</taxon>
        <taxon>Pseudomonadati</taxon>
        <taxon>Pseudomonadota</taxon>
        <taxon>Alphaproteobacteria</taxon>
        <taxon>Rhodobacterales</taxon>
        <taxon>Roseobacteraceae</taxon>
        <taxon>Loktanella</taxon>
    </lineage>
</organism>
<feature type="region of interest" description="Disordered" evidence="1">
    <location>
        <begin position="277"/>
        <end position="301"/>
    </location>
</feature>
<feature type="compositionally biased region" description="Low complexity" evidence="1">
    <location>
        <begin position="277"/>
        <end position="288"/>
    </location>
</feature>
<dbReference type="EMBL" id="FOCI01000001">
    <property type="protein sequence ID" value="SEM49823.1"/>
    <property type="molecule type" value="Genomic_DNA"/>
</dbReference>
<evidence type="ECO:0000313" key="2">
    <source>
        <dbReference type="EMBL" id="SEM49823.1"/>
    </source>
</evidence>
<protein>
    <recommendedName>
        <fullName evidence="4">Clp protease</fullName>
    </recommendedName>
</protein>
<keyword evidence="3" id="KW-1185">Reference proteome</keyword>
<evidence type="ECO:0008006" key="4">
    <source>
        <dbReference type="Google" id="ProtNLM"/>
    </source>
</evidence>
<dbReference type="Gene3D" id="3.90.226.10">
    <property type="entry name" value="2-enoyl-CoA Hydratase, Chain A, domain 1"/>
    <property type="match status" value="1"/>
</dbReference>
<evidence type="ECO:0000256" key="1">
    <source>
        <dbReference type="SAM" id="MobiDB-lite"/>
    </source>
</evidence>
<feature type="region of interest" description="Disordered" evidence="1">
    <location>
        <begin position="70"/>
        <end position="108"/>
    </location>
</feature>
<gene>
    <name evidence="2" type="ORF">SAMN04488003_101321</name>
</gene>
<name>A0A1H7YV43_9RHOB</name>
<accession>A0A1H7YV43</accession>
<proteinExistence type="predicted"/>
<sequence length="301" mass="31845">MTAQDADTDGASPTLVGVDPTRPAAPAPSRWPAPRMLRWTFGLQLGFAAVLIGLDGLRVLPQLAFPSTAPALTEPLAPGDQTRRYDPDRIAPRPAAPGTRPIPDTTDMPTRLDFVDTVWNGEPTITLTGQIATGDADRFTEFLGTVDPAPVQAFLNSPGGSVQDALAMGTAIRAAGITTALSDTDVCLSACPYLLAAGTTRTVADGGLVGVHQHYFGENTALPTFLAVEDIQRGQGEVMTYLSDMDIDPLVMRHALTTPPDEIYLLTASEMETYRLTTPDTDTATGPDADPEIDQTEPAAD</sequence>
<feature type="compositionally biased region" description="Acidic residues" evidence="1">
    <location>
        <begin position="289"/>
        <end position="301"/>
    </location>
</feature>
<dbReference type="SUPFAM" id="SSF52096">
    <property type="entry name" value="ClpP/crotonase"/>
    <property type="match status" value="1"/>
</dbReference>
<dbReference type="InterPro" id="IPR029045">
    <property type="entry name" value="ClpP/crotonase-like_dom_sf"/>
</dbReference>
<reference evidence="2 3" key="1">
    <citation type="submission" date="2016-10" db="EMBL/GenBank/DDBJ databases">
        <authorList>
            <person name="de Groot N.N."/>
        </authorList>
    </citation>
    <scope>NUCLEOTIDE SEQUENCE [LARGE SCALE GENOMIC DNA]</scope>
    <source>
        <strain evidence="2 3">DSM 16213</strain>
    </source>
</reference>